<organism evidence="4 5">
    <name type="scientific">Caenimonas terrae</name>
    <dbReference type="NCBI Taxonomy" id="696074"/>
    <lineage>
        <taxon>Bacteria</taxon>
        <taxon>Pseudomonadati</taxon>
        <taxon>Pseudomonadota</taxon>
        <taxon>Betaproteobacteria</taxon>
        <taxon>Burkholderiales</taxon>
        <taxon>Comamonadaceae</taxon>
        <taxon>Caenimonas</taxon>
    </lineage>
</organism>
<evidence type="ECO:0000259" key="3">
    <source>
        <dbReference type="Pfam" id="PF01361"/>
    </source>
</evidence>
<keyword evidence="2" id="KW-0413">Isomerase</keyword>
<evidence type="ECO:0000256" key="1">
    <source>
        <dbReference type="ARBA" id="ARBA00006723"/>
    </source>
</evidence>
<protein>
    <submittedName>
        <fullName evidence="4">4-oxalocrotonate tautomerase family protein</fullName>
    </submittedName>
</protein>
<reference evidence="5" key="1">
    <citation type="journal article" date="2019" name="Int. J. Syst. Evol. Microbiol.">
        <title>The Global Catalogue of Microorganisms (GCM) 10K type strain sequencing project: providing services to taxonomists for standard genome sequencing and annotation.</title>
        <authorList>
            <consortium name="The Broad Institute Genomics Platform"/>
            <consortium name="The Broad Institute Genome Sequencing Center for Infectious Disease"/>
            <person name="Wu L."/>
            <person name="Ma J."/>
        </authorList>
    </citation>
    <scope>NUCLEOTIDE SEQUENCE [LARGE SCALE GENOMIC DNA]</scope>
    <source>
        <strain evidence="5">CCUG 57401</strain>
    </source>
</reference>
<dbReference type="InterPro" id="IPR004370">
    <property type="entry name" value="4-OT-like_dom"/>
</dbReference>
<name>A0ABW0N9U4_9BURK</name>
<gene>
    <name evidence="4" type="ORF">ACFPOE_02290</name>
</gene>
<evidence type="ECO:0000313" key="5">
    <source>
        <dbReference type="Proteomes" id="UP001596037"/>
    </source>
</evidence>
<comment type="caution">
    <text evidence="4">The sequence shown here is derived from an EMBL/GenBank/DDBJ whole genome shotgun (WGS) entry which is preliminary data.</text>
</comment>
<evidence type="ECO:0000256" key="2">
    <source>
        <dbReference type="ARBA" id="ARBA00023235"/>
    </source>
</evidence>
<dbReference type="RefSeq" id="WP_376848373.1">
    <property type="nucleotide sequence ID" value="NZ_JBHSMF010000002.1"/>
</dbReference>
<dbReference type="PANTHER" id="PTHR35530">
    <property type="entry name" value="TAUTOMERASE-RELATED"/>
    <property type="match status" value="1"/>
</dbReference>
<dbReference type="Gene3D" id="3.30.429.10">
    <property type="entry name" value="Macrophage Migration Inhibitory Factor"/>
    <property type="match status" value="2"/>
</dbReference>
<dbReference type="Proteomes" id="UP001596037">
    <property type="component" value="Unassembled WGS sequence"/>
</dbReference>
<accession>A0ABW0N9U4</accession>
<comment type="similarity">
    <text evidence="1">Belongs to the 4-oxalocrotonate tautomerase family.</text>
</comment>
<dbReference type="InterPro" id="IPR014347">
    <property type="entry name" value="Tautomerase/MIF_sf"/>
</dbReference>
<feature type="domain" description="4-oxalocrotonate tautomerase-like" evidence="3">
    <location>
        <begin position="2"/>
        <end position="57"/>
    </location>
</feature>
<proteinExistence type="inferred from homology"/>
<dbReference type="PANTHER" id="PTHR35530:SF1">
    <property type="entry name" value="2-HYDROXYMUCONATE TAUTOMERASE"/>
    <property type="match status" value="1"/>
</dbReference>
<keyword evidence="5" id="KW-1185">Reference proteome</keyword>
<sequence>MPTLKIKIAPLQNPERHASLARALTQITARTLGKRPEVTAVVIEDLPDAQWFIGGRRTEQPTALLEIDITHGTNTPPQKEAFIEAAFAELQRQLAGGGALAQASYVIVRELPATDWGYDGVTQWERKRTGPLVAA</sequence>
<dbReference type="SUPFAM" id="SSF55331">
    <property type="entry name" value="Tautomerase/MIF"/>
    <property type="match status" value="1"/>
</dbReference>
<evidence type="ECO:0000313" key="4">
    <source>
        <dbReference type="EMBL" id="MFC5496348.1"/>
    </source>
</evidence>
<dbReference type="Pfam" id="PF01361">
    <property type="entry name" value="Tautomerase"/>
    <property type="match status" value="1"/>
</dbReference>
<dbReference type="EMBL" id="JBHSMF010000002">
    <property type="protein sequence ID" value="MFC5496348.1"/>
    <property type="molecule type" value="Genomic_DNA"/>
</dbReference>